<evidence type="ECO:0000256" key="2">
    <source>
        <dbReference type="ARBA" id="ARBA00022723"/>
    </source>
</evidence>
<dbReference type="PANTHER" id="PTHR37168:SF2">
    <property type="entry name" value="CRISPR-ASSOCIATED EXONUCLEASE CAS4"/>
    <property type="match status" value="1"/>
</dbReference>
<keyword evidence="12" id="KW-1185">Reference proteome</keyword>
<evidence type="ECO:0000256" key="9">
    <source>
        <dbReference type="RuleBase" id="RU365022"/>
    </source>
</evidence>
<evidence type="ECO:0000313" key="12">
    <source>
        <dbReference type="Proteomes" id="UP000239430"/>
    </source>
</evidence>
<dbReference type="RefSeq" id="WP_054937749.1">
    <property type="nucleotide sequence ID" value="NZ_PVXL01000072.1"/>
</dbReference>
<evidence type="ECO:0000256" key="8">
    <source>
        <dbReference type="ARBA" id="ARBA00023211"/>
    </source>
</evidence>
<dbReference type="PANTHER" id="PTHR37168">
    <property type="entry name" value="CRISPR-ASSOCIATED EXONUCLEASE CAS4"/>
    <property type="match status" value="1"/>
</dbReference>
<keyword evidence="6 9" id="KW-0411">Iron-sulfur</keyword>
<keyword evidence="5 9" id="KW-0408">Iron</keyword>
<evidence type="ECO:0000256" key="5">
    <source>
        <dbReference type="ARBA" id="ARBA00023004"/>
    </source>
</evidence>
<dbReference type="GO" id="GO:0051607">
    <property type="term" value="P:defense response to virus"/>
    <property type="evidence" value="ECO:0007669"/>
    <property type="project" value="UniProtKB-KW"/>
</dbReference>
<protein>
    <recommendedName>
        <fullName evidence="9">CRISPR-associated exonuclease Cas4</fullName>
        <ecNumber evidence="9">3.1.12.1</ecNumber>
    </recommendedName>
</protein>
<dbReference type="GO" id="GO:0051536">
    <property type="term" value="F:iron-sulfur cluster binding"/>
    <property type="evidence" value="ECO:0007669"/>
    <property type="project" value="UniProtKB-KW"/>
</dbReference>
<keyword evidence="3 9" id="KW-0378">Hydrolase</keyword>
<dbReference type="Proteomes" id="UP000239430">
    <property type="component" value="Unassembled WGS sequence"/>
</dbReference>
<evidence type="ECO:0000259" key="10">
    <source>
        <dbReference type="Pfam" id="PF01930"/>
    </source>
</evidence>
<dbReference type="Pfam" id="PF01930">
    <property type="entry name" value="Cas_Cas4"/>
    <property type="match status" value="1"/>
</dbReference>
<evidence type="ECO:0000256" key="7">
    <source>
        <dbReference type="ARBA" id="ARBA00023118"/>
    </source>
</evidence>
<comment type="function">
    <text evidence="9">CRISPR (clustered regularly interspaced short palindromic repeat) is an adaptive immune system that provides protection against mobile genetic elements (viruses, transposable elements and conjugative plasmids). CRISPR clusters contain sequences complementary to antecedent mobile elements and target invading nucleic acids. CRISPR clusters are transcribed and processed into CRISPR RNA (crRNA).</text>
</comment>
<evidence type="ECO:0000256" key="6">
    <source>
        <dbReference type="ARBA" id="ARBA00023014"/>
    </source>
</evidence>
<dbReference type="Gene3D" id="3.90.320.10">
    <property type="match status" value="1"/>
</dbReference>
<sequence>MEKEGKITGTLVQSYMICPRQAWLMARHVTPDQDNVYLEIGRLVQEQAYERDRKEIYIGHLKIDVLRKSNKSLVVGEVKKSSRAREAARLQLAFYLYELKEMGIESEGELLFPEEREKEHVFLDEATEARIIKLKQEIAETVYTIMDPEN</sequence>
<dbReference type="EC" id="3.1.12.1" evidence="9"/>
<keyword evidence="7 9" id="KW-0051">Antiviral defense</keyword>
<comment type="cofactor">
    <cofactor evidence="9">
        <name>Mg(2+)</name>
        <dbReference type="ChEBI" id="CHEBI:18420"/>
    </cofactor>
    <cofactor evidence="9">
        <name>Mn(2+)</name>
        <dbReference type="ChEBI" id="CHEBI:29035"/>
    </cofactor>
    <text evidence="9">Mg(2+) or Mn(2+) required for ssDNA cleavage activity.</text>
</comment>
<dbReference type="EMBL" id="PVXL01000072">
    <property type="protein sequence ID" value="PRR69530.1"/>
    <property type="molecule type" value="Genomic_DNA"/>
</dbReference>
<dbReference type="InterPro" id="IPR013343">
    <property type="entry name" value="CRISPR-assoc_prot_Cas4"/>
</dbReference>
<keyword evidence="1 9" id="KW-0540">Nuclease</keyword>
<dbReference type="GO" id="GO:0046872">
    <property type="term" value="F:metal ion binding"/>
    <property type="evidence" value="ECO:0007669"/>
    <property type="project" value="UniProtKB-KW"/>
</dbReference>
<evidence type="ECO:0000256" key="1">
    <source>
        <dbReference type="ARBA" id="ARBA00022722"/>
    </source>
</evidence>
<keyword evidence="8 9" id="KW-0464">Manganese</keyword>
<feature type="domain" description="DUF83" evidence="10">
    <location>
        <begin position="8"/>
        <end position="142"/>
    </location>
</feature>
<keyword evidence="4 9" id="KW-0269">Exonuclease</keyword>
<evidence type="ECO:0000256" key="3">
    <source>
        <dbReference type="ARBA" id="ARBA00022801"/>
    </source>
</evidence>
<dbReference type="InterPro" id="IPR022765">
    <property type="entry name" value="Dna2/Cas4_DUF83"/>
</dbReference>
<evidence type="ECO:0000313" key="11">
    <source>
        <dbReference type="EMBL" id="PRR69530.1"/>
    </source>
</evidence>
<dbReference type="GO" id="GO:0004527">
    <property type="term" value="F:exonuclease activity"/>
    <property type="evidence" value="ECO:0007669"/>
    <property type="project" value="UniProtKB-KW"/>
</dbReference>
<keyword evidence="2 9" id="KW-0479">Metal-binding</keyword>
<comment type="cofactor">
    <cofactor evidence="9">
        <name>iron-sulfur cluster</name>
        <dbReference type="ChEBI" id="CHEBI:30408"/>
    </cofactor>
</comment>
<gene>
    <name evidence="11" type="ORF">MOST_29520</name>
</gene>
<comment type="caution">
    <text evidence="11">The sequence shown here is derived from an EMBL/GenBank/DDBJ whole genome shotgun (WGS) entry which is preliminary data.</text>
</comment>
<accession>A0A9X7IZX9</accession>
<proteinExistence type="inferred from homology"/>
<dbReference type="NCBIfam" id="TIGR00372">
    <property type="entry name" value="cas4"/>
    <property type="match status" value="1"/>
</dbReference>
<dbReference type="AlphaFoldDB" id="A0A9X7IZX9"/>
<evidence type="ECO:0000256" key="4">
    <source>
        <dbReference type="ARBA" id="ARBA00022839"/>
    </source>
</evidence>
<reference evidence="11 12" key="1">
    <citation type="submission" date="2018-03" db="EMBL/GenBank/DDBJ databases">
        <title>Genome sequence of Moorella stamsii DSM 26217.</title>
        <authorList>
            <person name="Poehlein A."/>
            <person name="Daniel R."/>
        </authorList>
    </citation>
    <scope>NUCLEOTIDE SEQUENCE [LARGE SCALE GENOMIC DNA]</scope>
    <source>
        <strain evidence="12">DSM 26217</strain>
    </source>
</reference>
<dbReference type="InterPro" id="IPR011604">
    <property type="entry name" value="PDDEXK-like_dom_sf"/>
</dbReference>
<name>A0A9X7IZX9_9FIRM</name>
<comment type="similarity">
    <text evidence="9">Belongs to the CRISPR-associated exonuclease Cas4 family.</text>
</comment>
<organism evidence="11 12">
    <name type="scientific">Neomoorella stamsii</name>
    <dbReference type="NCBI Taxonomy" id="1266720"/>
    <lineage>
        <taxon>Bacteria</taxon>
        <taxon>Bacillati</taxon>
        <taxon>Bacillota</taxon>
        <taxon>Clostridia</taxon>
        <taxon>Neomoorellales</taxon>
        <taxon>Neomoorellaceae</taxon>
        <taxon>Neomoorella</taxon>
    </lineage>
</organism>